<feature type="signal peptide" evidence="5">
    <location>
        <begin position="1"/>
        <end position="29"/>
    </location>
</feature>
<dbReference type="PANTHER" id="PTHR30006">
    <property type="entry name" value="THIAMINE-BINDING PERIPLASMIC PROTEIN-RELATED"/>
    <property type="match status" value="1"/>
</dbReference>
<dbReference type="PROSITE" id="PS51257">
    <property type="entry name" value="PROKAR_LIPOPROTEIN"/>
    <property type="match status" value="1"/>
</dbReference>
<comment type="subcellular location">
    <subcellularLocation>
        <location evidence="1">Periplasm</location>
    </subcellularLocation>
</comment>
<keyword evidence="2" id="KW-0813">Transport</keyword>
<name>A0ABX5QHE8_9MICO</name>
<evidence type="ECO:0000256" key="5">
    <source>
        <dbReference type="SAM" id="SignalP"/>
    </source>
</evidence>
<dbReference type="Proteomes" id="UP000285768">
    <property type="component" value="Chromosome"/>
</dbReference>
<dbReference type="PANTHER" id="PTHR30006:SF3">
    <property type="entry name" value="THIAMINE-BINDING PERIPLASMIC PROTEIN"/>
    <property type="match status" value="1"/>
</dbReference>
<keyword evidence="4" id="KW-0574">Periplasm</keyword>
<protein>
    <submittedName>
        <fullName evidence="6">ABC transporter substrate-binding protein</fullName>
    </submittedName>
</protein>
<evidence type="ECO:0000313" key="7">
    <source>
        <dbReference type="Proteomes" id="UP000285768"/>
    </source>
</evidence>
<proteinExistence type="predicted"/>
<evidence type="ECO:0000256" key="3">
    <source>
        <dbReference type="ARBA" id="ARBA00022729"/>
    </source>
</evidence>
<dbReference type="Pfam" id="PF13416">
    <property type="entry name" value="SBP_bac_8"/>
    <property type="match status" value="1"/>
</dbReference>
<dbReference type="InterPro" id="IPR006059">
    <property type="entry name" value="SBP"/>
</dbReference>
<evidence type="ECO:0000313" key="6">
    <source>
        <dbReference type="EMBL" id="QAB18446.1"/>
    </source>
</evidence>
<dbReference type="EMBL" id="CP035037">
    <property type="protein sequence ID" value="QAB18446.1"/>
    <property type="molecule type" value="Genomic_DNA"/>
</dbReference>
<keyword evidence="7" id="KW-1185">Reference proteome</keyword>
<dbReference type="CDD" id="cd13589">
    <property type="entry name" value="PBP2_polyamine_RpCGA009"/>
    <property type="match status" value="1"/>
</dbReference>
<dbReference type="Gene3D" id="3.40.190.10">
    <property type="entry name" value="Periplasmic binding protein-like II"/>
    <property type="match status" value="2"/>
</dbReference>
<accession>A0ABX5QHE8</accession>
<dbReference type="RefSeq" id="WP_128387309.1">
    <property type="nucleotide sequence ID" value="NZ_CP035037.1"/>
</dbReference>
<dbReference type="SUPFAM" id="SSF53850">
    <property type="entry name" value="Periplasmic binding protein-like II"/>
    <property type="match status" value="1"/>
</dbReference>
<evidence type="ECO:0000256" key="4">
    <source>
        <dbReference type="ARBA" id="ARBA00022764"/>
    </source>
</evidence>
<reference evidence="6 7" key="1">
    <citation type="submission" date="2019-01" db="EMBL/GenBank/DDBJ databases">
        <title>Leucobacter muris sp. nov. isolated from the nose of a laboratory mouse.</title>
        <authorList>
            <person name="Benga L."/>
            <person name="Sproeer C."/>
            <person name="Schumann P."/>
            <person name="Verbarg S."/>
            <person name="Bunk B."/>
            <person name="Engelhardt E."/>
            <person name="Benten P.M."/>
            <person name="Sager M."/>
        </authorList>
    </citation>
    <scope>NUCLEOTIDE SEQUENCE [LARGE SCALE GENOMIC DNA]</scope>
    <source>
        <strain evidence="6 7">DSM 101948</strain>
    </source>
</reference>
<evidence type="ECO:0000256" key="2">
    <source>
        <dbReference type="ARBA" id="ARBA00022448"/>
    </source>
</evidence>
<sequence>MTTLSRITSAVALTGAAALLLAACSGGEAAPPPDRDLGTPRVGEIAPGALEGTTLTYAGPGGIFQEGQDEAIWQPFAEASGARMQMDAFDSGKLKAMADSGNVSWDIVDTSQVDTARNCGTLYEKIDRSKIDTSELHEGTITDDCMIPNVMYGFVIAYNTEVFGDDPPRSAADFFDTVRFPGKRTVPQTTYVDPQNLEFALMAEGVDLDRLQPEHIDQAIEKYQSLGDDMIAWSTGAQAQQQLESGEAVMGFVWSGRGYGAAEAGAPIAPVWDEWLVAIDSTAIPKGAKDPEASHAAINYFLGADQQAGMTELNSMSPVNVHAEPQVDETLSDWLASTRFETGRVPNFDFWVENYDAMASAWAAWVTGA</sequence>
<evidence type="ECO:0000256" key="1">
    <source>
        <dbReference type="ARBA" id="ARBA00004418"/>
    </source>
</evidence>
<gene>
    <name evidence="6" type="ORF">Leucomu_11430</name>
</gene>
<organism evidence="6 7">
    <name type="scientific">Leucobacter muris</name>
    <dbReference type="NCBI Taxonomy" id="1935379"/>
    <lineage>
        <taxon>Bacteria</taxon>
        <taxon>Bacillati</taxon>
        <taxon>Actinomycetota</taxon>
        <taxon>Actinomycetes</taxon>
        <taxon>Micrococcales</taxon>
        <taxon>Microbacteriaceae</taxon>
        <taxon>Leucobacter</taxon>
    </lineage>
</organism>
<feature type="chain" id="PRO_5045619150" evidence="5">
    <location>
        <begin position="30"/>
        <end position="369"/>
    </location>
</feature>
<keyword evidence="3 5" id="KW-0732">Signal</keyword>